<keyword evidence="4 6" id="KW-0949">S-adenosyl-L-methionine</keyword>
<sequence length="192" mass="20942">MKDNPIPILELCAGYGGLGRAVESLIGDRITYVAEIDPHASLILQARYPNAPNLGDVRDIDWPSLRGQVDVITAGFPCQDISHAGRRTGLHGERSSLWFSILEGIRILRPELVFLENVSALRNRGLPTVLGGLAEIGYDARWCCYRASGAGAPPPSRPLVLHRHTYQHPQHLTPTADPTTPNRSAPAPEETT</sequence>
<reference evidence="8 9" key="1">
    <citation type="journal article" date="2019" name="Int. J. Syst. Evol. Microbiol.">
        <title>The Global Catalogue of Microorganisms (GCM) 10K type strain sequencing project: providing services to taxonomists for standard genome sequencing and annotation.</title>
        <authorList>
            <consortium name="The Broad Institute Genomics Platform"/>
            <consortium name="The Broad Institute Genome Sequencing Center for Infectious Disease"/>
            <person name="Wu L."/>
            <person name="Ma J."/>
        </authorList>
    </citation>
    <scope>NUCLEOTIDE SEQUENCE [LARGE SCALE GENOMIC DNA]</scope>
    <source>
        <strain evidence="8 9">JCM 4087</strain>
    </source>
</reference>
<dbReference type="InterPro" id="IPR050390">
    <property type="entry name" value="C5-Methyltransferase"/>
</dbReference>
<comment type="similarity">
    <text evidence="6">Belongs to the class I-like SAM-binding methyltransferase superfamily. C5-methyltransferase family.</text>
</comment>
<evidence type="ECO:0000313" key="8">
    <source>
        <dbReference type="EMBL" id="GAA2917106.1"/>
    </source>
</evidence>
<evidence type="ECO:0000256" key="4">
    <source>
        <dbReference type="ARBA" id="ARBA00022691"/>
    </source>
</evidence>
<evidence type="ECO:0000256" key="5">
    <source>
        <dbReference type="ARBA" id="ARBA00022747"/>
    </source>
</evidence>
<dbReference type="EMBL" id="BAAAXZ010000041">
    <property type="protein sequence ID" value="GAA2917106.1"/>
    <property type="molecule type" value="Genomic_DNA"/>
</dbReference>
<keyword evidence="3 6" id="KW-0808">Transferase</keyword>
<dbReference type="PANTHER" id="PTHR10629:SF52">
    <property type="entry name" value="DNA (CYTOSINE-5)-METHYLTRANSFERASE 1"/>
    <property type="match status" value="1"/>
</dbReference>
<dbReference type="EC" id="2.1.1.37" evidence="1"/>
<feature type="compositionally biased region" description="Polar residues" evidence="7">
    <location>
        <begin position="170"/>
        <end position="183"/>
    </location>
</feature>
<evidence type="ECO:0000256" key="1">
    <source>
        <dbReference type="ARBA" id="ARBA00011975"/>
    </source>
</evidence>
<organism evidence="8 9">
    <name type="scientific">Streptomyces thioluteus</name>
    <dbReference type="NCBI Taxonomy" id="66431"/>
    <lineage>
        <taxon>Bacteria</taxon>
        <taxon>Bacillati</taxon>
        <taxon>Actinomycetota</taxon>
        <taxon>Actinomycetes</taxon>
        <taxon>Kitasatosporales</taxon>
        <taxon>Streptomycetaceae</taxon>
        <taxon>Streptomyces</taxon>
    </lineage>
</organism>
<evidence type="ECO:0000313" key="9">
    <source>
        <dbReference type="Proteomes" id="UP001501102"/>
    </source>
</evidence>
<comment type="caution">
    <text evidence="8">The sequence shown here is derived from an EMBL/GenBank/DDBJ whole genome shotgun (WGS) entry which is preliminary data.</text>
</comment>
<dbReference type="PANTHER" id="PTHR10629">
    <property type="entry name" value="CYTOSINE-SPECIFIC METHYLTRANSFERASE"/>
    <property type="match status" value="1"/>
</dbReference>
<dbReference type="InterPro" id="IPR029063">
    <property type="entry name" value="SAM-dependent_MTases_sf"/>
</dbReference>
<dbReference type="Pfam" id="PF00145">
    <property type="entry name" value="DNA_methylase"/>
    <property type="match status" value="1"/>
</dbReference>
<name>A0ABN3WJN4_STRTU</name>
<dbReference type="InterPro" id="IPR018117">
    <property type="entry name" value="C5_DNA_meth_AS"/>
</dbReference>
<dbReference type="InterPro" id="IPR001525">
    <property type="entry name" value="C5_MeTfrase"/>
</dbReference>
<evidence type="ECO:0000256" key="2">
    <source>
        <dbReference type="ARBA" id="ARBA00022603"/>
    </source>
</evidence>
<proteinExistence type="inferred from homology"/>
<gene>
    <name evidence="8" type="ORF">GCM10020221_11530</name>
</gene>
<keyword evidence="5" id="KW-0680">Restriction system</keyword>
<evidence type="ECO:0000256" key="7">
    <source>
        <dbReference type="SAM" id="MobiDB-lite"/>
    </source>
</evidence>
<dbReference type="PROSITE" id="PS51679">
    <property type="entry name" value="SAM_MT_C5"/>
    <property type="match status" value="1"/>
</dbReference>
<dbReference type="SUPFAM" id="SSF53335">
    <property type="entry name" value="S-adenosyl-L-methionine-dependent methyltransferases"/>
    <property type="match status" value="1"/>
</dbReference>
<evidence type="ECO:0000256" key="3">
    <source>
        <dbReference type="ARBA" id="ARBA00022679"/>
    </source>
</evidence>
<accession>A0ABN3WJN4</accession>
<feature type="active site" evidence="6">
    <location>
        <position position="78"/>
    </location>
</feature>
<protein>
    <recommendedName>
        <fullName evidence="1">DNA (cytosine-5-)-methyltransferase</fullName>
        <ecNumber evidence="1">2.1.1.37</ecNumber>
    </recommendedName>
</protein>
<keyword evidence="2 6" id="KW-0489">Methyltransferase</keyword>
<keyword evidence="9" id="KW-1185">Reference proteome</keyword>
<dbReference type="PROSITE" id="PS00094">
    <property type="entry name" value="C5_MTASE_1"/>
    <property type="match status" value="1"/>
</dbReference>
<feature type="region of interest" description="Disordered" evidence="7">
    <location>
        <begin position="170"/>
        <end position="192"/>
    </location>
</feature>
<dbReference type="Proteomes" id="UP001501102">
    <property type="component" value="Unassembled WGS sequence"/>
</dbReference>
<dbReference type="RefSeq" id="WP_344961214.1">
    <property type="nucleotide sequence ID" value="NZ_BAAAXZ010000041.1"/>
</dbReference>
<evidence type="ECO:0000256" key="6">
    <source>
        <dbReference type="PROSITE-ProRule" id="PRU01016"/>
    </source>
</evidence>
<dbReference type="Gene3D" id="3.40.50.150">
    <property type="entry name" value="Vaccinia Virus protein VP39"/>
    <property type="match status" value="1"/>
</dbReference>